<evidence type="ECO:0000256" key="1">
    <source>
        <dbReference type="ARBA" id="ARBA00004141"/>
    </source>
</evidence>
<accession>A0A7J6MLZ3</accession>
<evidence type="ECO:0000313" key="8">
    <source>
        <dbReference type="Proteomes" id="UP000591131"/>
    </source>
</evidence>
<evidence type="ECO:0000256" key="2">
    <source>
        <dbReference type="ARBA" id="ARBA00022692"/>
    </source>
</evidence>
<keyword evidence="8" id="KW-1185">Reference proteome</keyword>
<dbReference type="GO" id="GO:1905515">
    <property type="term" value="P:non-motile cilium assembly"/>
    <property type="evidence" value="ECO:0007669"/>
    <property type="project" value="TreeGrafter"/>
</dbReference>
<evidence type="ECO:0000256" key="4">
    <source>
        <dbReference type="ARBA" id="ARBA00023136"/>
    </source>
</evidence>
<dbReference type="OrthoDB" id="10359652at2759"/>
<protein>
    <submittedName>
        <fullName evidence="7">Uncharacterized protein</fullName>
    </submittedName>
</protein>
<keyword evidence="2 6" id="KW-0812">Transmembrane</keyword>
<evidence type="ECO:0000256" key="5">
    <source>
        <dbReference type="SAM" id="MobiDB-lite"/>
    </source>
</evidence>
<dbReference type="PANTHER" id="PTHR13531:SF0">
    <property type="entry name" value="GEO07735P1-RELATED"/>
    <property type="match status" value="1"/>
</dbReference>
<dbReference type="InterPro" id="IPR019184">
    <property type="entry name" value="Uncharacterised_TM-17"/>
</dbReference>
<evidence type="ECO:0000313" key="7">
    <source>
        <dbReference type="EMBL" id="KAF4672524.1"/>
    </source>
</evidence>
<evidence type="ECO:0000256" key="3">
    <source>
        <dbReference type="ARBA" id="ARBA00022989"/>
    </source>
</evidence>
<reference evidence="7 8" key="1">
    <citation type="submission" date="2020-04" db="EMBL/GenBank/DDBJ databases">
        <title>Perkinsus chesapeaki whole genome sequence.</title>
        <authorList>
            <person name="Bogema D.R."/>
        </authorList>
    </citation>
    <scope>NUCLEOTIDE SEQUENCE [LARGE SCALE GENOMIC DNA]</scope>
    <source>
        <strain evidence="7">ATCC PRA-425</strain>
    </source>
</reference>
<feature type="compositionally biased region" description="Polar residues" evidence="5">
    <location>
        <begin position="16"/>
        <end position="28"/>
    </location>
</feature>
<feature type="transmembrane region" description="Helical" evidence="6">
    <location>
        <begin position="137"/>
        <end position="160"/>
    </location>
</feature>
<comment type="caution">
    <text evidence="7">The sequence shown here is derived from an EMBL/GenBank/DDBJ whole genome shotgun (WGS) entry which is preliminary data.</text>
</comment>
<gene>
    <name evidence="7" type="ORF">FOL47_000439</name>
</gene>
<dbReference type="AlphaFoldDB" id="A0A7J6MLZ3"/>
<sequence>MMHSLAKSSPKEPRTNETPQQVSSTTSNEPHSWLSLAILLWLDHAYTGIYAVATGCLLVYKKIDRESPNDGTFFLELILALVVYPATELLRLHWGSVANLIESPFTTCTANLCGVVTSLVVGYFIRHQFFILDVDVILGSIALSLAAAELLLAVITGFIFSTVHYSEYGKTGPILVTLSAALMLGAMIVIVSFGSD</sequence>
<evidence type="ECO:0000256" key="6">
    <source>
        <dbReference type="SAM" id="Phobius"/>
    </source>
</evidence>
<dbReference type="GO" id="GO:0035869">
    <property type="term" value="C:ciliary transition zone"/>
    <property type="evidence" value="ECO:0007669"/>
    <property type="project" value="TreeGrafter"/>
</dbReference>
<feature type="transmembrane region" description="Helical" evidence="6">
    <location>
        <begin position="33"/>
        <end position="60"/>
    </location>
</feature>
<feature type="region of interest" description="Disordered" evidence="5">
    <location>
        <begin position="1"/>
        <end position="28"/>
    </location>
</feature>
<keyword evidence="4 6" id="KW-0472">Membrane</keyword>
<dbReference type="Proteomes" id="UP000591131">
    <property type="component" value="Unassembled WGS sequence"/>
</dbReference>
<keyword evidence="3 6" id="KW-1133">Transmembrane helix</keyword>
<dbReference type="GO" id="GO:0016020">
    <property type="term" value="C:membrane"/>
    <property type="evidence" value="ECO:0007669"/>
    <property type="project" value="UniProtKB-SubCell"/>
</dbReference>
<dbReference type="Pfam" id="PF09799">
    <property type="entry name" value="Transmemb_17"/>
    <property type="match status" value="1"/>
</dbReference>
<name>A0A7J6MLZ3_PERCH</name>
<proteinExistence type="predicted"/>
<dbReference type="EMBL" id="JAAPAO010000107">
    <property type="protein sequence ID" value="KAF4672524.1"/>
    <property type="molecule type" value="Genomic_DNA"/>
</dbReference>
<dbReference type="PANTHER" id="PTHR13531">
    <property type="entry name" value="GEO07735P1-RELATED-RELATED"/>
    <property type="match status" value="1"/>
</dbReference>
<feature type="transmembrane region" description="Helical" evidence="6">
    <location>
        <begin position="72"/>
        <end position="92"/>
    </location>
</feature>
<feature type="transmembrane region" description="Helical" evidence="6">
    <location>
        <begin position="172"/>
        <end position="193"/>
    </location>
</feature>
<feature type="transmembrane region" description="Helical" evidence="6">
    <location>
        <begin position="104"/>
        <end position="125"/>
    </location>
</feature>
<comment type="subcellular location">
    <subcellularLocation>
        <location evidence="1">Membrane</location>
        <topology evidence="1">Multi-pass membrane protein</topology>
    </subcellularLocation>
</comment>
<organism evidence="7 8">
    <name type="scientific">Perkinsus chesapeaki</name>
    <name type="common">Clam parasite</name>
    <name type="synonym">Perkinsus andrewsi</name>
    <dbReference type="NCBI Taxonomy" id="330153"/>
    <lineage>
        <taxon>Eukaryota</taxon>
        <taxon>Sar</taxon>
        <taxon>Alveolata</taxon>
        <taxon>Perkinsozoa</taxon>
        <taxon>Perkinsea</taxon>
        <taxon>Perkinsida</taxon>
        <taxon>Perkinsidae</taxon>
        <taxon>Perkinsus</taxon>
    </lineage>
</organism>